<evidence type="ECO:0000256" key="3">
    <source>
        <dbReference type="ARBA" id="ARBA00023163"/>
    </source>
</evidence>
<name>A0A1B7L5E2_9ENTR</name>
<dbReference type="SMART" id="SM00342">
    <property type="entry name" value="HTH_ARAC"/>
    <property type="match status" value="1"/>
</dbReference>
<dbReference type="PANTHER" id="PTHR47504">
    <property type="entry name" value="RIGHT ORIGIN-BINDING PROTEIN"/>
    <property type="match status" value="1"/>
</dbReference>
<evidence type="ECO:0000256" key="1">
    <source>
        <dbReference type="ARBA" id="ARBA00023015"/>
    </source>
</evidence>
<dbReference type="InterPro" id="IPR009057">
    <property type="entry name" value="Homeodomain-like_sf"/>
</dbReference>
<dbReference type="InterPro" id="IPR020449">
    <property type="entry name" value="Tscrpt_reg_AraC-type_HTH"/>
</dbReference>
<dbReference type="OrthoDB" id="282744at2"/>
<dbReference type="AlphaFoldDB" id="A0A1B7L5E2"/>
<keyword evidence="6" id="KW-1185">Reference proteome</keyword>
<sequence>MSHQDIIQTLVEWIDEHIDQPLNIDVVAQKSGYSKWYLQRMFRGVMHQTLGDYIRQRRLAMAAEALRTTERPIFDIAMDYGYVSQQTFSRIFRRQFDRTPTDYRLQA</sequence>
<dbReference type="Gene3D" id="1.10.10.60">
    <property type="entry name" value="Homeodomain-like"/>
    <property type="match status" value="2"/>
</dbReference>
<keyword evidence="2" id="KW-0238">DNA-binding</keyword>
<dbReference type="InterPro" id="IPR018062">
    <property type="entry name" value="HTH_AraC-typ_CS"/>
</dbReference>
<dbReference type="InterPro" id="IPR050959">
    <property type="entry name" value="MarA-like"/>
</dbReference>
<dbReference type="STRING" id="1691903.A9B99_20950"/>
<dbReference type="PROSITE" id="PS00041">
    <property type="entry name" value="HTH_ARAC_FAMILY_1"/>
    <property type="match status" value="1"/>
</dbReference>
<evidence type="ECO:0000313" key="6">
    <source>
        <dbReference type="Proteomes" id="UP000078225"/>
    </source>
</evidence>
<protein>
    <submittedName>
        <fullName evidence="5">Transcriptional regulator</fullName>
    </submittedName>
</protein>
<keyword evidence="3" id="KW-0804">Transcription</keyword>
<comment type="caution">
    <text evidence="5">The sequence shown here is derived from an EMBL/GenBank/DDBJ whole genome shotgun (WGS) entry which is preliminary data.</text>
</comment>
<feature type="domain" description="HTH araC/xylS-type" evidence="4">
    <location>
        <begin position="8"/>
        <end position="106"/>
    </location>
</feature>
<dbReference type="InterPro" id="IPR018060">
    <property type="entry name" value="HTH_AraC"/>
</dbReference>
<evidence type="ECO:0000256" key="2">
    <source>
        <dbReference type="ARBA" id="ARBA00023125"/>
    </source>
</evidence>
<accession>A0A1B7L5E2</accession>
<dbReference type="Proteomes" id="UP000078225">
    <property type="component" value="Unassembled WGS sequence"/>
</dbReference>
<proteinExistence type="predicted"/>
<dbReference type="PRINTS" id="PR00032">
    <property type="entry name" value="HTHARAC"/>
</dbReference>
<dbReference type="SUPFAM" id="SSF46689">
    <property type="entry name" value="Homeodomain-like"/>
    <property type="match status" value="2"/>
</dbReference>
<gene>
    <name evidence="5" type="ORF">A9B99_20950</name>
</gene>
<dbReference type="PANTHER" id="PTHR47504:SF2">
    <property type="entry name" value="REGULATORY PROTEIN SOXS"/>
    <property type="match status" value="1"/>
</dbReference>
<evidence type="ECO:0000259" key="4">
    <source>
        <dbReference type="PROSITE" id="PS01124"/>
    </source>
</evidence>
<evidence type="ECO:0000313" key="5">
    <source>
        <dbReference type="EMBL" id="OAT77520.1"/>
    </source>
</evidence>
<dbReference type="Pfam" id="PF12833">
    <property type="entry name" value="HTH_18"/>
    <property type="match status" value="1"/>
</dbReference>
<dbReference type="RefSeq" id="WP_064596710.1">
    <property type="nucleotide sequence ID" value="NZ_CP134782.1"/>
</dbReference>
<dbReference type="GO" id="GO:0043565">
    <property type="term" value="F:sequence-specific DNA binding"/>
    <property type="evidence" value="ECO:0007669"/>
    <property type="project" value="InterPro"/>
</dbReference>
<dbReference type="PROSITE" id="PS01124">
    <property type="entry name" value="HTH_ARAC_FAMILY_2"/>
    <property type="match status" value="1"/>
</dbReference>
<keyword evidence="1" id="KW-0805">Transcription regulation</keyword>
<reference evidence="6" key="1">
    <citation type="submission" date="2016-05" db="EMBL/GenBank/DDBJ databases">
        <authorList>
            <person name="Behera P."/>
            <person name="Vaishampayan P."/>
            <person name="Singh N."/>
            <person name="Raina V."/>
            <person name="Suar M."/>
            <person name="Pattnaik A."/>
            <person name="Rastogi G."/>
        </authorList>
    </citation>
    <scope>NUCLEOTIDE SEQUENCE [LARGE SCALE GENOMIC DNA]</scope>
    <source>
        <strain evidence="6">MP23</strain>
    </source>
</reference>
<dbReference type="NCBIfam" id="NF007584">
    <property type="entry name" value="PRK10219.1"/>
    <property type="match status" value="1"/>
</dbReference>
<dbReference type="EMBL" id="LYRP01000007">
    <property type="protein sequence ID" value="OAT77520.1"/>
    <property type="molecule type" value="Genomic_DNA"/>
</dbReference>
<organism evidence="5 6">
    <name type="scientific">Mangrovibacter phragmitis</name>
    <dbReference type="NCBI Taxonomy" id="1691903"/>
    <lineage>
        <taxon>Bacteria</taxon>
        <taxon>Pseudomonadati</taxon>
        <taxon>Pseudomonadota</taxon>
        <taxon>Gammaproteobacteria</taxon>
        <taxon>Enterobacterales</taxon>
        <taxon>Enterobacteriaceae</taxon>
        <taxon>Mangrovibacter</taxon>
    </lineage>
</organism>
<dbReference type="GO" id="GO:0003700">
    <property type="term" value="F:DNA-binding transcription factor activity"/>
    <property type="evidence" value="ECO:0007669"/>
    <property type="project" value="InterPro"/>
</dbReference>